<dbReference type="Gene3D" id="2.10.109.10">
    <property type="entry name" value="Umud Fragment, subunit A"/>
    <property type="match status" value="1"/>
</dbReference>
<comment type="caution">
    <text evidence="8">The sequence shown here is derived from an EMBL/GenBank/DDBJ whole genome shotgun (WGS) entry which is preliminary data.</text>
</comment>
<dbReference type="PANTHER" id="PTHR43390">
    <property type="entry name" value="SIGNAL PEPTIDASE I"/>
    <property type="match status" value="1"/>
</dbReference>
<evidence type="ECO:0000256" key="5">
    <source>
        <dbReference type="ARBA" id="ARBA00022801"/>
    </source>
</evidence>
<evidence type="ECO:0000256" key="1">
    <source>
        <dbReference type="ARBA" id="ARBA00000677"/>
    </source>
</evidence>
<evidence type="ECO:0000256" key="3">
    <source>
        <dbReference type="ARBA" id="ARBA00009370"/>
    </source>
</evidence>
<dbReference type="InterPro" id="IPR019757">
    <property type="entry name" value="Pept_S26A_signal_pept_1_Lys-AS"/>
</dbReference>
<feature type="transmembrane region" description="Helical" evidence="6">
    <location>
        <begin position="35"/>
        <end position="53"/>
    </location>
</feature>
<comment type="similarity">
    <text evidence="3 6">Belongs to the peptidase S26 family.</text>
</comment>
<organism evidence="8 9">
    <name type="scientific">Dictyobacter formicarum</name>
    <dbReference type="NCBI Taxonomy" id="2778368"/>
    <lineage>
        <taxon>Bacteria</taxon>
        <taxon>Bacillati</taxon>
        <taxon>Chloroflexota</taxon>
        <taxon>Ktedonobacteria</taxon>
        <taxon>Ktedonobacterales</taxon>
        <taxon>Dictyobacteraceae</taxon>
        <taxon>Dictyobacter</taxon>
    </lineage>
</organism>
<evidence type="ECO:0000259" key="7">
    <source>
        <dbReference type="Pfam" id="PF10502"/>
    </source>
</evidence>
<dbReference type="NCBIfam" id="TIGR02227">
    <property type="entry name" value="sigpep_I_bact"/>
    <property type="match status" value="1"/>
</dbReference>
<dbReference type="Pfam" id="PF10502">
    <property type="entry name" value="Peptidase_S26"/>
    <property type="match status" value="1"/>
</dbReference>
<keyword evidence="6" id="KW-0645">Protease</keyword>
<dbReference type="InterPro" id="IPR000223">
    <property type="entry name" value="Pept_S26A_signal_pept_1"/>
</dbReference>
<name>A0ABQ3VNH8_9CHLR</name>
<comment type="subcellular location">
    <subcellularLocation>
        <location evidence="2">Cell membrane</location>
        <topology evidence="2">Single-pass type II membrane protein</topology>
    </subcellularLocation>
    <subcellularLocation>
        <location evidence="6">Membrane</location>
        <topology evidence="6">Single-pass type II membrane protein</topology>
    </subcellularLocation>
</comment>
<feature type="domain" description="Peptidase S26" evidence="7">
    <location>
        <begin position="35"/>
        <end position="189"/>
    </location>
</feature>
<evidence type="ECO:0000256" key="4">
    <source>
        <dbReference type="ARBA" id="ARBA00013208"/>
    </source>
</evidence>
<reference evidence="8 9" key="1">
    <citation type="journal article" date="2021" name="Int. J. Syst. Evol. Microbiol.">
        <title>Reticulibacter mediterranei gen. nov., sp. nov., within the new family Reticulibacteraceae fam. nov., and Ktedonospora formicarum gen. nov., sp. nov., Ktedonobacter robiniae sp. nov., Dictyobacter formicarum sp. nov. and Dictyobacter arantiisoli sp. nov., belonging to the class Ktedonobacteria.</title>
        <authorList>
            <person name="Yabe S."/>
            <person name="Zheng Y."/>
            <person name="Wang C.M."/>
            <person name="Sakai Y."/>
            <person name="Abe K."/>
            <person name="Yokota A."/>
            <person name="Donadio S."/>
            <person name="Cavaletti L."/>
            <person name="Monciardini P."/>
        </authorList>
    </citation>
    <scope>NUCLEOTIDE SEQUENCE [LARGE SCALE GENOMIC DNA]</scope>
    <source>
        <strain evidence="8 9">SOSP1-9</strain>
    </source>
</reference>
<evidence type="ECO:0000313" key="8">
    <source>
        <dbReference type="EMBL" id="GHO87800.1"/>
    </source>
</evidence>
<proteinExistence type="inferred from homology"/>
<comment type="catalytic activity">
    <reaction evidence="1 6">
        <text>Cleavage of hydrophobic, N-terminal signal or leader sequences from secreted and periplasmic proteins.</text>
        <dbReference type="EC" id="3.4.21.89"/>
    </reaction>
</comment>
<keyword evidence="9" id="KW-1185">Reference proteome</keyword>
<protein>
    <recommendedName>
        <fullName evidence="4 6">Signal peptidase I</fullName>
        <ecNumber evidence="4 6">3.4.21.89</ecNumber>
    </recommendedName>
</protein>
<accession>A0ABQ3VNH8</accession>
<dbReference type="PROSITE" id="PS00760">
    <property type="entry name" value="SPASE_I_2"/>
    <property type="match status" value="1"/>
</dbReference>
<evidence type="ECO:0000256" key="2">
    <source>
        <dbReference type="ARBA" id="ARBA00004401"/>
    </source>
</evidence>
<keyword evidence="5 6" id="KW-0378">Hydrolase</keyword>
<gene>
    <name evidence="8" type="ORF">KSZ_58060</name>
</gene>
<dbReference type="CDD" id="cd06530">
    <property type="entry name" value="S26_SPase_I"/>
    <property type="match status" value="1"/>
</dbReference>
<dbReference type="SUPFAM" id="SSF51306">
    <property type="entry name" value="LexA/Signal peptidase"/>
    <property type="match status" value="1"/>
</dbReference>
<evidence type="ECO:0000256" key="6">
    <source>
        <dbReference type="RuleBase" id="RU362042"/>
    </source>
</evidence>
<dbReference type="PANTHER" id="PTHR43390:SF1">
    <property type="entry name" value="CHLOROPLAST PROCESSING PEPTIDASE"/>
    <property type="match status" value="1"/>
</dbReference>
<dbReference type="InterPro" id="IPR019533">
    <property type="entry name" value="Peptidase_S26"/>
</dbReference>
<evidence type="ECO:0000313" key="9">
    <source>
        <dbReference type="Proteomes" id="UP000635565"/>
    </source>
</evidence>
<sequence>MVFIQILFHIRCNDKVNGLKDKKELNKQHRLIREIIETVILTILMFVIINLAVQNYDVDGPSMEPSLHNKERIMVDKVSYHLHNPARGDVVVFVAPPDPSLNYVKRIIGIPGDVITIQGTTVKINNTALQETYVDPSYQGNPYQPIINRVVPKDQYFVMGDDRKNSSDSRLWGFVPRQNIIGRAALVYWPLNDGNSGFLPDVSAVFAHVSANASKADNLPGNVPLENSTFGEEGVIFFAIPGVFLVCSRYKKKR</sequence>
<keyword evidence="6" id="KW-0812">Transmembrane</keyword>
<dbReference type="EMBL" id="BNJJ01000019">
    <property type="protein sequence ID" value="GHO87800.1"/>
    <property type="molecule type" value="Genomic_DNA"/>
</dbReference>
<dbReference type="Proteomes" id="UP000635565">
    <property type="component" value="Unassembled WGS sequence"/>
</dbReference>
<dbReference type="PRINTS" id="PR00727">
    <property type="entry name" value="LEADERPTASE"/>
</dbReference>
<dbReference type="EC" id="3.4.21.89" evidence="4 6"/>
<keyword evidence="6" id="KW-1133">Transmembrane helix</keyword>
<keyword evidence="6" id="KW-0472">Membrane</keyword>
<dbReference type="InterPro" id="IPR036286">
    <property type="entry name" value="LexA/Signal_pep-like_sf"/>
</dbReference>